<proteinExistence type="predicted"/>
<reference evidence="4 5" key="1">
    <citation type="submission" date="2018-08" db="EMBL/GenBank/DDBJ databases">
        <title>Aphanomyces genome sequencing and annotation.</title>
        <authorList>
            <person name="Minardi D."/>
            <person name="Oidtmann B."/>
            <person name="Van Der Giezen M."/>
            <person name="Studholme D.J."/>
        </authorList>
    </citation>
    <scope>NUCLEOTIDE SEQUENCE [LARGE SCALE GENOMIC DNA]</scope>
    <source>
        <strain evidence="4 5">Kv</strain>
    </source>
</reference>
<dbReference type="EMBL" id="QUSZ01009668">
    <property type="protein sequence ID" value="RHX98857.1"/>
    <property type="molecule type" value="Genomic_DNA"/>
</dbReference>
<dbReference type="InterPro" id="IPR051458">
    <property type="entry name" value="Cyt/Met_Dipeptidase"/>
</dbReference>
<dbReference type="PANTHER" id="PTHR43270:SF8">
    <property type="entry name" value="DI- AND TRIPEPTIDASE DUG2-RELATED"/>
    <property type="match status" value="1"/>
</dbReference>
<evidence type="ECO:0000256" key="2">
    <source>
        <dbReference type="ARBA" id="ARBA00022723"/>
    </source>
</evidence>
<comment type="caution">
    <text evidence="4">The sequence shown here is derived from an EMBL/GenBank/DDBJ whole genome shotgun (WGS) entry which is preliminary data.</text>
</comment>
<evidence type="ECO:0000256" key="3">
    <source>
        <dbReference type="ARBA" id="ARBA00022801"/>
    </source>
</evidence>
<keyword evidence="2" id="KW-0479">Metal-binding</keyword>
<gene>
    <name evidence="4" type="ORF">DYB36_009057</name>
</gene>
<dbReference type="Gene3D" id="3.40.630.10">
    <property type="entry name" value="Zn peptidases"/>
    <property type="match status" value="1"/>
</dbReference>
<dbReference type="Proteomes" id="UP000265427">
    <property type="component" value="Unassembled WGS sequence"/>
</dbReference>
<evidence type="ECO:0000313" key="4">
    <source>
        <dbReference type="EMBL" id="RHX98857.1"/>
    </source>
</evidence>
<keyword evidence="1" id="KW-0645">Protease</keyword>
<dbReference type="SUPFAM" id="SSF53187">
    <property type="entry name" value="Zn-dependent exopeptidases"/>
    <property type="match status" value="1"/>
</dbReference>
<organism evidence="4 5">
    <name type="scientific">Aphanomyces astaci</name>
    <name type="common">Crayfish plague agent</name>
    <dbReference type="NCBI Taxonomy" id="112090"/>
    <lineage>
        <taxon>Eukaryota</taxon>
        <taxon>Sar</taxon>
        <taxon>Stramenopiles</taxon>
        <taxon>Oomycota</taxon>
        <taxon>Saprolegniomycetes</taxon>
        <taxon>Saprolegniales</taxon>
        <taxon>Verrucalvaceae</taxon>
        <taxon>Aphanomyces</taxon>
    </lineage>
</organism>
<keyword evidence="3" id="KW-0378">Hydrolase</keyword>
<protein>
    <recommendedName>
        <fullName evidence="6">Peptidase M20 dimerisation domain-containing protein</fullName>
    </recommendedName>
</protein>
<name>A0A396ZYY6_APHAT</name>
<dbReference type="VEuPathDB" id="FungiDB:H257_13936"/>
<sequence>MKIKGWALQDAWMTKLADWLALCPMSETNPGGVAAVGSLLATELDHLGFTVHRIQNPSGRKGSTVLAAVRRPSPGVRTWVGLCGHWDVETTSPLEWASDPLVPTIRDRRVYCRGVGDNLGPLLQRLLVLASMPEDAPCPGLFWVLHGEEETGNGFPHQVFPTLYAKFPNLKDSIALWMDETGYFEANGDQRLLVVQNHNRELMRKVVAAVETSAHADDGGRQVHVVERFLNKELGGKTCPYRRFLFGPQVDYVALGMNDVLTNIHRPNESVPLDTLAVSATQFAKVLAVVAAHNEDGQVVMPATVG</sequence>
<dbReference type="AlphaFoldDB" id="A0A396ZYY6"/>
<dbReference type="GO" id="GO:0008233">
    <property type="term" value="F:peptidase activity"/>
    <property type="evidence" value="ECO:0007669"/>
    <property type="project" value="UniProtKB-KW"/>
</dbReference>
<accession>A0A396ZYY6</accession>
<dbReference type="GO" id="GO:0006508">
    <property type="term" value="P:proteolysis"/>
    <property type="evidence" value="ECO:0007669"/>
    <property type="project" value="UniProtKB-KW"/>
</dbReference>
<dbReference type="PANTHER" id="PTHR43270">
    <property type="entry name" value="BETA-ALA-HIS DIPEPTIDASE"/>
    <property type="match status" value="1"/>
</dbReference>
<dbReference type="GO" id="GO:0046872">
    <property type="term" value="F:metal ion binding"/>
    <property type="evidence" value="ECO:0007669"/>
    <property type="project" value="UniProtKB-KW"/>
</dbReference>
<evidence type="ECO:0000313" key="5">
    <source>
        <dbReference type="Proteomes" id="UP000265427"/>
    </source>
</evidence>
<evidence type="ECO:0008006" key="6">
    <source>
        <dbReference type="Google" id="ProtNLM"/>
    </source>
</evidence>
<evidence type="ECO:0000256" key="1">
    <source>
        <dbReference type="ARBA" id="ARBA00022670"/>
    </source>
</evidence>